<reference evidence="2 3" key="1">
    <citation type="submission" date="2020-08" db="EMBL/GenBank/DDBJ databases">
        <title>Genome sequence of Acidovorax monticola KACC 19171T.</title>
        <authorList>
            <person name="Hyun D.-W."/>
            <person name="Bae J.-W."/>
        </authorList>
    </citation>
    <scope>NUCLEOTIDE SEQUENCE [LARGE SCALE GENOMIC DNA]</scope>
    <source>
        <strain evidence="2 3">KACC 19171</strain>
    </source>
</reference>
<dbReference type="InterPro" id="IPR009725">
    <property type="entry name" value="3_dmu_93_MTrfase"/>
</dbReference>
<dbReference type="InterPro" id="IPR028973">
    <property type="entry name" value="PhnB-like"/>
</dbReference>
<organism evidence="2 3">
    <name type="scientific">Paenacidovorax monticola</name>
    <dbReference type="NCBI Taxonomy" id="1926868"/>
    <lineage>
        <taxon>Bacteria</taxon>
        <taxon>Pseudomonadati</taxon>
        <taxon>Pseudomonadota</taxon>
        <taxon>Betaproteobacteria</taxon>
        <taxon>Burkholderiales</taxon>
        <taxon>Comamonadaceae</taxon>
        <taxon>Paenacidovorax</taxon>
    </lineage>
</organism>
<dbReference type="EMBL" id="CP060790">
    <property type="protein sequence ID" value="QNP58634.1"/>
    <property type="molecule type" value="Genomic_DNA"/>
</dbReference>
<keyword evidence="3" id="KW-1185">Reference proteome</keyword>
<dbReference type="RefSeq" id="WP_187735621.1">
    <property type="nucleotide sequence ID" value="NZ_CP060790.1"/>
</dbReference>
<sequence length="157" mass="17710">MHKITPCLWFDREAEEAARFYCGTFFRSSMGRISHYGPGAPMPEGTVLMVAFELEGQPFQALNGGPQFPFTPAISLSVDCQSQDEVDRLWARLSEGGRADRCGWLQDRWGLSWQIVPRVLLHLLHDPNPRKSQAVMQAMLRMGKLDIADLQRAHALA</sequence>
<dbReference type="KEGG" id="amon:H9L24_16850"/>
<dbReference type="Proteomes" id="UP000516057">
    <property type="component" value="Chromosome"/>
</dbReference>
<gene>
    <name evidence="2" type="ORF">H9L24_16850</name>
</gene>
<evidence type="ECO:0000313" key="3">
    <source>
        <dbReference type="Proteomes" id="UP000516057"/>
    </source>
</evidence>
<proteinExistence type="predicted"/>
<dbReference type="PANTHER" id="PTHR33990">
    <property type="entry name" value="PROTEIN YJDN-RELATED"/>
    <property type="match status" value="1"/>
</dbReference>
<dbReference type="InterPro" id="IPR029068">
    <property type="entry name" value="Glyas_Bleomycin-R_OHBP_Dase"/>
</dbReference>
<dbReference type="PIRSF" id="PIRSF021700">
    <property type="entry name" value="3_dmu_93_MTrfase"/>
    <property type="match status" value="1"/>
</dbReference>
<evidence type="ECO:0000259" key="1">
    <source>
        <dbReference type="Pfam" id="PF06983"/>
    </source>
</evidence>
<dbReference type="Gene3D" id="3.10.180.10">
    <property type="entry name" value="2,3-Dihydroxybiphenyl 1,2-Dioxygenase, domain 1"/>
    <property type="match status" value="1"/>
</dbReference>
<dbReference type="SUPFAM" id="SSF54593">
    <property type="entry name" value="Glyoxalase/Bleomycin resistance protein/Dihydroxybiphenyl dioxygenase"/>
    <property type="match status" value="1"/>
</dbReference>
<protein>
    <submittedName>
        <fullName evidence="2">VOC family protein</fullName>
    </submittedName>
</protein>
<dbReference type="CDD" id="cd06588">
    <property type="entry name" value="PhnB_like"/>
    <property type="match status" value="1"/>
</dbReference>
<evidence type="ECO:0000313" key="2">
    <source>
        <dbReference type="EMBL" id="QNP58634.1"/>
    </source>
</evidence>
<dbReference type="Pfam" id="PF06983">
    <property type="entry name" value="3-dmu-9_3-mt"/>
    <property type="match status" value="1"/>
</dbReference>
<dbReference type="PANTHER" id="PTHR33990:SF2">
    <property type="entry name" value="PHNB-LIKE DOMAIN-CONTAINING PROTEIN"/>
    <property type="match status" value="1"/>
</dbReference>
<accession>A0A7H0HDL8</accession>
<name>A0A7H0HDL8_9BURK</name>
<dbReference type="AlphaFoldDB" id="A0A7H0HDL8"/>
<feature type="domain" description="PhnB-like" evidence="1">
    <location>
        <begin position="3"/>
        <end position="116"/>
    </location>
</feature>